<evidence type="ECO:0000256" key="1">
    <source>
        <dbReference type="ARBA" id="ARBA00009775"/>
    </source>
</evidence>
<organism evidence="12 13">
    <name type="scientific">Microthlaspi erraticum</name>
    <dbReference type="NCBI Taxonomy" id="1685480"/>
    <lineage>
        <taxon>Eukaryota</taxon>
        <taxon>Viridiplantae</taxon>
        <taxon>Streptophyta</taxon>
        <taxon>Embryophyta</taxon>
        <taxon>Tracheophyta</taxon>
        <taxon>Spermatophyta</taxon>
        <taxon>Magnoliopsida</taxon>
        <taxon>eudicotyledons</taxon>
        <taxon>Gunneridae</taxon>
        <taxon>Pentapetalae</taxon>
        <taxon>rosids</taxon>
        <taxon>malvids</taxon>
        <taxon>Brassicales</taxon>
        <taxon>Brassicaceae</taxon>
        <taxon>Coluteocarpeae</taxon>
        <taxon>Microthlaspi</taxon>
    </lineage>
</organism>
<dbReference type="GO" id="GO:0052906">
    <property type="term" value="F:tRNA (guanine(37)-N1)-methyltransferase activity"/>
    <property type="evidence" value="ECO:0007669"/>
    <property type="project" value="UniProtKB-UniRule"/>
</dbReference>
<dbReference type="InterPro" id="IPR025792">
    <property type="entry name" value="tRNA_Gua_MeTrfase_euk"/>
</dbReference>
<dbReference type="InterPro" id="IPR030382">
    <property type="entry name" value="MeTrfase_TRM5/TYW2"/>
</dbReference>
<keyword evidence="13" id="KW-1185">Reference proteome</keyword>
<feature type="binding site" evidence="9">
    <location>
        <position position="366"/>
    </location>
    <ligand>
        <name>S-adenosyl-L-methionine</name>
        <dbReference type="ChEBI" id="CHEBI:59789"/>
    </ligand>
</feature>
<evidence type="ECO:0000256" key="5">
    <source>
        <dbReference type="ARBA" id="ARBA00022691"/>
    </source>
</evidence>
<comment type="subunit">
    <text evidence="9">Monomer.</text>
</comment>
<dbReference type="GO" id="GO:0002939">
    <property type="term" value="P:tRNA N1-guanine methylation"/>
    <property type="evidence" value="ECO:0007669"/>
    <property type="project" value="TreeGrafter"/>
</dbReference>
<feature type="binding site" evidence="9">
    <location>
        <begin position="250"/>
        <end position="251"/>
    </location>
    <ligand>
        <name>S-adenosyl-L-methionine</name>
        <dbReference type="ChEBI" id="CHEBI:59789"/>
    </ligand>
</feature>
<keyword evidence="2 9" id="KW-0963">Cytoplasm</keyword>
<dbReference type="Gene3D" id="3.40.50.150">
    <property type="entry name" value="Vaccinia Virus protein VP39"/>
    <property type="match status" value="1"/>
</dbReference>
<dbReference type="EMBL" id="CACVBM020001829">
    <property type="protein sequence ID" value="CAA7060436.1"/>
    <property type="molecule type" value="Genomic_DNA"/>
</dbReference>
<protein>
    <recommendedName>
        <fullName evidence="9">tRNA (guanine(37)-N1)-methyltransferase</fullName>
        <ecNumber evidence="9">2.1.1.228</ecNumber>
    </recommendedName>
    <alternativeName>
        <fullName evidence="9">M1G-methyltransferase</fullName>
    </alternativeName>
    <alternativeName>
        <fullName evidence="9">tRNA [GM37] methyltransferase</fullName>
    </alternativeName>
    <alternativeName>
        <fullName evidence="9">tRNA methyltransferase 5 homolog</fullName>
    </alternativeName>
</protein>
<dbReference type="InterPro" id="IPR056744">
    <property type="entry name" value="TRM5/TYW2-like_N"/>
</dbReference>
<name>A0A6D2L6H3_9BRAS</name>
<feature type="domain" description="SAM-dependent methyltransferase TRM5/TYW2-type" evidence="11">
    <location>
        <begin position="122"/>
        <end position="447"/>
    </location>
</feature>
<dbReference type="GO" id="GO:0005759">
    <property type="term" value="C:mitochondrial matrix"/>
    <property type="evidence" value="ECO:0007669"/>
    <property type="project" value="UniProtKB-SubCell"/>
</dbReference>
<accession>A0A6D2L6H3</accession>
<keyword evidence="3 9" id="KW-0489">Methyltransferase</keyword>
<evidence type="ECO:0000259" key="11">
    <source>
        <dbReference type="PROSITE" id="PS51684"/>
    </source>
</evidence>
<dbReference type="Pfam" id="PF25133">
    <property type="entry name" value="TYW2_N_2"/>
    <property type="match status" value="1"/>
</dbReference>
<evidence type="ECO:0000256" key="8">
    <source>
        <dbReference type="ARBA" id="ARBA00023242"/>
    </source>
</evidence>
<keyword evidence="4 9" id="KW-0808">Transferase</keyword>
<dbReference type="FunFam" id="3.30.300.110:FF:000004">
    <property type="entry name" value="tRNA (guanine(37)-N1)-methyltransferase"/>
    <property type="match status" value="1"/>
</dbReference>
<dbReference type="EC" id="2.1.1.228" evidence="9"/>
<feature type="binding site" evidence="9">
    <location>
        <begin position="278"/>
        <end position="279"/>
    </location>
    <ligand>
        <name>S-adenosyl-L-methionine</name>
        <dbReference type="ChEBI" id="CHEBI:59789"/>
    </ligand>
</feature>
<evidence type="ECO:0000256" key="9">
    <source>
        <dbReference type="HAMAP-Rule" id="MF_03152"/>
    </source>
</evidence>
<dbReference type="OrthoDB" id="408788at2759"/>
<evidence type="ECO:0000256" key="4">
    <source>
        <dbReference type="ARBA" id="ARBA00022679"/>
    </source>
</evidence>
<comment type="similarity">
    <text evidence="9">Belongs to the TRM5 / TYW2 family.</text>
</comment>
<keyword evidence="5 9" id="KW-0949">S-adenosyl-L-methionine</keyword>
<dbReference type="Proteomes" id="UP000467841">
    <property type="component" value="Unassembled WGS sequence"/>
</dbReference>
<dbReference type="PROSITE" id="PS51684">
    <property type="entry name" value="SAM_MT_TRM5_TYW2"/>
    <property type="match status" value="1"/>
</dbReference>
<dbReference type="PANTHER" id="PTHR23245">
    <property type="entry name" value="TRNA METHYLTRANSFERASE"/>
    <property type="match status" value="1"/>
</dbReference>
<dbReference type="Pfam" id="PF02475">
    <property type="entry name" value="TRM5-TYW2_MTfase"/>
    <property type="match status" value="1"/>
</dbReference>
<dbReference type="HAMAP" id="MF_03152">
    <property type="entry name" value="TRM5"/>
    <property type="match status" value="1"/>
</dbReference>
<feature type="region of interest" description="Disordered" evidence="10">
    <location>
        <begin position="307"/>
        <end position="342"/>
    </location>
</feature>
<keyword evidence="6 9" id="KW-0819">tRNA processing</keyword>
<dbReference type="InterPro" id="IPR029063">
    <property type="entry name" value="SAM-dependent_MTases_sf"/>
</dbReference>
<evidence type="ECO:0000313" key="12">
    <source>
        <dbReference type="EMBL" id="CAA7060436.1"/>
    </source>
</evidence>
<gene>
    <name evidence="12" type="ORF">MERR_LOCUS47672</name>
</gene>
<dbReference type="SUPFAM" id="SSF53335">
    <property type="entry name" value="S-adenosyl-L-methionine-dependent methyltransferases"/>
    <property type="match status" value="1"/>
</dbReference>
<keyword evidence="8 9" id="KW-0539">Nucleus</keyword>
<comment type="catalytic activity">
    <reaction evidence="9">
        <text>guanosine(37) in tRNA + S-adenosyl-L-methionine = N(1)-methylguanosine(37) in tRNA + S-adenosyl-L-homocysteine + H(+)</text>
        <dbReference type="Rhea" id="RHEA:36899"/>
        <dbReference type="Rhea" id="RHEA-COMP:10145"/>
        <dbReference type="Rhea" id="RHEA-COMP:10147"/>
        <dbReference type="ChEBI" id="CHEBI:15378"/>
        <dbReference type="ChEBI" id="CHEBI:57856"/>
        <dbReference type="ChEBI" id="CHEBI:59789"/>
        <dbReference type="ChEBI" id="CHEBI:73542"/>
        <dbReference type="ChEBI" id="CHEBI:74269"/>
        <dbReference type="EC" id="2.1.1.228"/>
    </reaction>
</comment>
<evidence type="ECO:0000256" key="2">
    <source>
        <dbReference type="ARBA" id="ARBA00022490"/>
    </source>
</evidence>
<evidence type="ECO:0000313" key="13">
    <source>
        <dbReference type="Proteomes" id="UP000467841"/>
    </source>
</evidence>
<comment type="function">
    <text evidence="9">Specifically methylates the N1 position of guanosine-37 in various cytoplasmic and mitochondrial tRNAs. Methylation is not dependent on the nature of the nucleoside 5' of the target nucleoside. This is the first step in the biosynthesis of wybutosine (yW), a modified base adjacent to the anticodon of tRNAs and required for accurate decoding.</text>
</comment>
<comment type="subcellular location">
    <subcellularLocation>
        <location evidence="9">Mitochondrion matrix</location>
    </subcellularLocation>
    <subcellularLocation>
        <location evidence="9">Nucleus</location>
    </subcellularLocation>
    <subcellularLocation>
        <location evidence="9">Cytoplasm</location>
    </subcellularLocation>
    <text evidence="9">Predominantly in the mitochondria and in the nucleus.</text>
</comment>
<feature type="binding site" evidence="9">
    <location>
        <position position="212"/>
    </location>
    <ligand>
        <name>S-adenosyl-L-methionine</name>
        <dbReference type="ChEBI" id="CHEBI:59789"/>
    </ligand>
</feature>
<evidence type="ECO:0000256" key="10">
    <source>
        <dbReference type="SAM" id="MobiDB-lite"/>
    </source>
</evidence>
<dbReference type="InterPro" id="IPR056743">
    <property type="entry name" value="TRM5-TYW2-like_MTfase"/>
</dbReference>
<proteinExistence type="inferred from homology"/>
<sequence length="454" mass="51513">MFDESKFDESKFNVNLKLWALRIPRELCKSVTRILNGYMLNMPRIKPIIEDPTCEKTRLVILSEAVKNVDLSDIPEEKVNQLKKLSEVEVVPHSVTLGYSYWSADQILKQILPDGVDIPSSFETIGHIAHLNLHDELLPFKDVIAKVIYDKNYPRIKTIVNKVGTISNEFRVPKFEVLAGENGMETEVKQYGARFKLDYSLVYWNSRLEHEHMRLSSLFKPGETVCDMFAGIGPFAIPAAQKGCFVYANDLNPDSVRYLKINAKFNKVDELICVHNMDARKFTSQLMSVSTCENNLQSVADDKAKEEVSSINEPLGANKKPSSDSETENGVGKDRKSVEGNGNKRLRQTLLPVAKPWEHIDHVIMNLPASALEFLDAFSNVIQRRYWKGALPLIHCYCFIRASETTETIVAEAETALKFRIEDPVFHKVRDVAPNKAMFCLSFRLPEACLIQEA</sequence>
<evidence type="ECO:0000256" key="6">
    <source>
        <dbReference type="ARBA" id="ARBA00022694"/>
    </source>
</evidence>
<evidence type="ECO:0000256" key="7">
    <source>
        <dbReference type="ARBA" id="ARBA00023128"/>
    </source>
</evidence>
<dbReference type="CDD" id="cd02440">
    <property type="entry name" value="AdoMet_MTases"/>
    <property type="match status" value="1"/>
</dbReference>
<evidence type="ECO:0000256" key="3">
    <source>
        <dbReference type="ARBA" id="ARBA00022603"/>
    </source>
</evidence>
<comment type="similarity">
    <text evidence="1">Belongs to the class I-like SAM-binding methyltransferase superfamily. TRM5/TYW2 family.</text>
</comment>
<dbReference type="AlphaFoldDB" id="A0A6D2L6H3"/>
<keyword evidence="7 9" id="KW-0496">Mitochondrion</keyword>
<dbReference type="PANTHER" id="PTHR23245:SF36">
    <property type="entry name" value="TRNA (GUANINE(37)-N1)-METHYLTRANSFERASE"/>
    <property type="match status" value="1"/>
</dbReference>
<dbReference type="GO" id="GO:0005634">
    <property type="term" value="C:nucleus"/>
    <property type="evidence" value="ECO:0007669"/>
    <property type="project" value="UniProtKB-SubCell"/>
</dbReference>
<reference evidence="12" key="1">
    <citation type="submission" date="2020-01" db="EMBL/GenBank/DDBJ databases">
        <authorList>
            <person name="Mishra B."/>
        </authorList>
    </citation>
    <scope>NUCLEOTIDE SEQUENCE [LARGE SCALE GENOMIC DNA]</scope>
</reference>
<dbReference type="Gene3D" id="3.30.300.110">
    <property type="entry name" value="Met-10+ protein-like domains"/>
    <property type="match status" value="1"/>
</dbReference>
<comment type="caution">
    <text evidence="12">The sequence shown here is derived from an EMBL/GenBank/DDBJ whole genome shotgun (WGS) entry which is preliminary data.</text>
</comment>